<proteinExistence type="predicted"/>
<dbReference type="EMBL" id="NMUH01008197">
    <property type="protein sequence ID" value="MQM18437.1"/>
    <property type="molecule type" value="Genomic_DNA"/>
</dbReference>
<organism evidence="1 2">
    <name type="scientific">Colocasia esculenta</name>
    <name type="common">Wild taro</name>
    <name type="synonym">Arum esculentum</name>
    <dbReference type="NCBI Taxonomy" id="4460"/>
    <lineage>
        <taxon>Eukaryota</taxon>
        <taxon>Viridiplantae</taxon>
        <taxon>Streptophyta</taxon>
        <taxon>Embryophyta</taxon>
        <taxon>Tracheophyta</taxon>
        <taxon>Spermatophyta</taxon>
        <taxon>Magnoliopsida</taxon>
        <taxon>Liliopsida</taxon>
        <taxon>Araceae</taxon>
        <taxon>Aroideae</taxon>
        <taxon>Colocasieae</taxon>
        <taxon>Colocasia</taxon>
    </lineage>
</organism>
<comment type="caution">
    <text evidence="1">The sequence shown here is derived from an EMBL/GenBank/DDBJ whole genome shotgun (WGS) entry which is preliminary data.</text>
</comment>
<keyword evidence="2" id="KW-1185">Reference proteome</keyword>
<evidence type="ECO:0000313" key="1">
    <source>
        <dbReference type="EMBL" id="MQM18437.1"/>
    </source>
</evidence>
<gene>
    <name evidence="1" type="ORF">Taro_051430</name>
</gene>
<accession>A0A843XH54</accession>
<reference evidence="1" key="1">
    <citation type="submission" date="2017-07" db="EMBL/GenBank/DDBJ databases">
        <title>Taro Niue Genome Assembly and Annotation.</title>
        <authorList>
            <person name="Atibalentja N."/>
            <person name="Keating K."/>
            <person name="Fields C.J."/>
        </authorList>
    </citation>
    <scope>NUCLEOTIDE SEQUENCE</scope>
    <source>
        <strain evidence="1">Niue_2</strain>
        <tissue evidence="1">Leaf</tissue>
    </source>
</reference>
<dbReference type="Proteomes" id="UP000652761">
    <property type="component" value="Unassembled WGS sequence"/>
</dbReference>
<dbReference type="AlphaFoldDB" id="A0A843XH54"/>
<sequence>MAEERLLGSRQDCSTRIAMIKCGSQGSDMTIGGLDSSQGDVRAASDCEMMRHKEVHVGKRSHMARHLPSASRFSFTSAQFLFRHEPGGPVIRSYLGRSVRLGRPHQGHRPTTFIASRAFVSRCSWSDNVTSLLFGVISRCSVEDDLDAVEVSVVSWIDSRKTG</sequence>
<evidence type="ECO:0000313" key="2">
    <source>
        <dbReference type="Proteomes" id="UP000652761"/>
    </source>
</evidence>
<name>A0A843XH54_COLES</name>
<protein>
    <submittedName>
        <fullName evidence="1">Uncharacterized protein</fullName>
    </submittedName>
</protein>